<dbReference type="FunFam" id="2.40.10.10:FF:000036">
    <property type="entry name" value="Trypsin beta"/>
    <property type="match status" value="1"/>
</dbReference>
<dbReference type="KEGG" id="nvi:100120861"/>
<dbReference type="AlphaFoldDB" id="A0A7M7ISW5"/>
<evidence type="ECO:0000313" key="8">
    <source>
        <dbReference type="Proteomes" id="UP000002358"/>
    </source>
</evidence>
<evidence type="ECO:0000256" key="3">
    <source>
        <dbReference type="ARBA" id="ARBA00022801"/>
    </source>
</evidence>
<evidence type="ECO:0000259" key="6">
    <source>
        <dbReference type="PROSITE" id="PS50240"/>
    </source>
</evidence>
<dbReference type="InterPro" id="IPR009003">
    <property type="entry name" value="Peptidase_S1_PA"/>
</dbReference>
<feature type="domain" description="Peptidase S1" evidence="6">
    <location>
        <begin position="1"/>
        <end position="140"/>
    </location>
</feature>
<keyword evidence="3" id="KW-0378">Hydrolase</keyword>
<evidence type="ECO:0000256" key="5">
    <source>
        <dbReference type="ARBA" id="ARBA00023157"/>
    </source>
</evidence>
<dbReference type="GeneID" id="100120861"/>
<dbReference type="InterPro" id="IPR043504">
    <property type="entry name" value="Peptidase_S1_PA_chymotrypsin"/>
</dbReference>
<dbReference type="InterPro" id="IPR033116">
    <property type="entry name" value="TRYPSIN_SER"/>
</dbReference>
<keyword evidence="5" id="KW-1015">Disulfide bond</keyword>
<dbReference type="PROSITE" id="PS00135">
    <property type="entry name" value="TRYPSIN_SER"/>
    <property type="match status" value="1"/>
</dbReference>
<reference evidence="7" key="1">
    <citation type="submission" date="2021-01" db="UniProtKB">
        <authorList>
            <consortium name="EnsemblMetazoa"/>
        </authorList>
    </citation>
    <scope>IDENTIFICATION</scope>
</reference>
<evidence type="ECO:0000313" key="7">
    <source>
        <dbReference type="EnsemblMetazoa" id="XP_016840359"/>
    </source>
</evidence>
<dbReference type="Gene3D" id="2.40.10.10">
    <property type="entry name" value="Trypsin-like serine proteases"/>
    <property type="match status" value="1"/>
</dbReference>
<dbReference type="RefSeq" id="XP_016840359.2">
    <property type="nucleotide sequence ID" value="XM_016984870.2"/>
</dbReference>
<keyword evidence="2" id="KW-0645">Protease</keyword>
<comment type="subcellular location">
    <subcellularLocation>
        <location evidence="1">Secreted</location>
        <location evidence="1">Extracellular space</location>
    </subcellularLocation>
</comment>
<dbReference type="InParanoid" id="A0A7M7ISW5"/>
<proteinExistence type="predicted"/>
<protein>
    <recommendedName>
        <fullName evidence="6">Peptidase S1 domain-containing protein</fullName>
    </recommendedName>
</protein>
<dbReference type="SUPFAM" id="SSF50494">
    <property type="entry name" value="Trypsin-like serine proteases"/>
    <property type="match status" value="1"/>
</dbReference>
<evidence type="ECO:0000256" key="2">
    <source>
        <dbReference type="ARBA" id="ARBA00022670"/>
    </source>
</evidence>
<dbReference type="GO" id="GO:0004252">
    <property type="term" value="F:serine-type endopeptidase activity"/>
    <property type="evidence" value="ECO:0007669"/>
    <property type="project" value="InterPro"/>
</dbReference>
<keyword evidence="8" id="KW-1185">Reference proteome</keyword>
<dbReference type="GO" id="GO:0005576">
    <property type="term" value="C:extracellular region"/>
    <property type="evidence" value="ECO:0007669"/>
    <property type="project" value="UniProtKB-SubCell"/>
</dbReference>
<dbReference type="InterPro" id="IPR001254">
    <property type="entry name" value="Trypsin_dom"/>
</dbReference>
<organism evidence="7 8">
    <name type="scientific">Nasonia vitripennis</name>
    <name type="common">Parasitic wasp</name>
    <dbReference type="NCBI Taxonomy" id="7425"/>
    <lineage>
        <taxon>Eukaryota</taxon>
        <taxon>Metazoa</taxon>
        <taxon>Ecdysozoa</taxon>
        <taxon>Arthropoda</taxon>
        <taxon>Hexapoda</taxon>
        <taxon>Insecta</taxon>
        <taxon>Pterygota</taxon>
        <taxon>Neoptera</taxon>
        <taxon>Endopterygota</taxon>
        <taxon>Hymenoptera</taxon>
        <taxon>Apocrita</taxon>
        <taxon>Proctotrupomorpha</taxon>
        <taxon>Chalcidoidea</taxon>
        <taxon>Pteromalidae</taxon>
        <taxon>Pteromalinae</taxon>
        <taxon>Nasonia</taxon>
    </lineage>
</organism>
<dbReference type="Proteomes" id="UP000002358">
    <property type="component" value="Chromosome 4"/>
</dbReference>
<dbReference type="Pfam" id="PF00089">
    <property type="entry name" value="Trypsin"/>
    <property type="match status" value="1"/>
</dbReference>
<dbReference type="GO" id="GO:0006508">
    <property type="term" value="P:proteolysis"/>
    <property type="evidence" value="ECO:0007669"/>
    <property type="project" value="UniProtKB-KW"/>
</dbReference>
<dbReference type="SMR" id="A0A7M7ISW5"/>
<sequence length="141" mass="15325">MYDIGVFSLKTEVELSDLIGFVKLPIKDVKVESKAVVSGWGTMLNPYSPVSNVLQKLTLTIISYEKCQSMMPSFARVHKSHICTFVKKGKGSCSGDSGGPLVQDGFVIGVVSGGIRCAKGYPDVYTNVYKYLSYVKKAADL</sequence>
<dbReference type="InterPro" id="IPR050430">
    <property type="entry name" value="Peptidase_S1"/>
</dbReference>
<name>A0A7M7ISW5_NASVI</name>
<dbReference type="CDD" id="cd00190">
    <property type="entry name" value="Tryp_SPc"/>
    <property type="match status" value="1"/>
</dbReference>
<dbReference type="PANTHER" id="PTHR24276:SF98">
    <property type="entry name" value="FI18310P1-RELATED"/>
    <property type="match status" value="1"/>
</dbReference>
<dbReference type="PROSITE" id="PS50240">
    <property type="entry name" value="TRYPSIN_DOM"/>
    <property type="match status" value="1"/>
</dbReference>
<dbReference type="OrthoDB" id="6755574at2759"/>
<dbReference type="SMART" id="SM00020">
    <property type="entry name" value="Tryp_SPc"/>
    <property type="match status" value="1"/>
</dbReference>
<dbReference type="EnsemblMetazoa" id="XM_016984870">
    <property type="protein sequence ID" value="XP_016840359"/>
    <property type="gene ID" value="LOC100120861"/>
</dbReference>
<accession>A0A7M7ISW5</accession>
<dbReference type="PANTHER" id="PTHR24276">
    <property type="entry name" value="POLYSERASE-RELATED"/>
    <property type="match status" value="1"/>
</dbReference>
<evidence type="ECO:0000256" key="4">
    <source>
        <dbReference type="ARBA" id="ARBA00022825"/>
    </source>
</evidence>
<keyword evidence="4" id="KW-0720">Serine protease</keyword>
<evidence type="ECO:0000256" key="1">
    <source>
        <dbReference type="ARBA" id="ARBA00004239"/>
    </source>
</evidence>